<dbReference type="Proteomes" id="UP000054549">
    <property type="component" value="Unassembled WGS sequence"/>
</dbReference>
<sequence length="93" mass="10550">MSATFHKPPPRHYRLGGSELRPVINRPTVKKAIFDKVIASRWMLDTQSAPFNGYKDMDPSEIPQFEAGEKEAIAQKLLEEAGIKEYEFATVLD</sequence>
<evidence type="ECO:0000313" key="2">
    <source>
        <dbReference type="Proteomes" id="UP000054549"/>
    </source>
</evidence>
<evidence type="ECO:0000313" key="1">
    <source>
        <dbReference type="EMBL" id="KIL59351.1"/>
    </source>
</evidence>
<organism evidence="1 2">
    <name type="scientific">Amanita muscaria (strain Koide BX008)</name>
    <dbReference type="NCBI Taxonomy" id="946122"/>
    <lineage>
        <taxon>Eukaryota</taxon>
        <taxon>Fungi</taxon>
        <taxon>Dikarya</taxon>
        <taxon>Basidiomycota</taxon>
        <taxon>Agaricomycotina</taxon>
        <taxon>Agaricomycetes</taxon>
        <taxon>Agaricomycetidae</taxon>
        <taxon>Agaricales</taxon>
        <taxon>Pluteineae</taxon>
        <taxon>Amanitaceae</taxon>
        <taxon>Amanita</taxon>
    </lineage>
</organism>
<accession>A0A0C2WRI3</accession>
<keyword evidence="2" id="KW-1185">Reference proteome</keyword>
<proteinExistence type="predicted"/>
<reference evidence="1 2" key="1">
    <citation type="submission" date="2014-04" db="EMBL/GenBank/DDBJ databases">
        <title>Evolutionary Origins and Diversification of the Mycorrhizal Mutualists.</title>
        <authorList>
            <consortium name="DOE Joint Genome Institute"/>
            <consortium name="Mycorrhizal Genomics Consortium"/>
            <person name="Kohler A."/>
            <person name="Kuo A."/>
            <person name="Nagy L.G."/>
            <person name="Floudas D."/>
            <person name="Copeland A."/>
            <person name="Barry K.W."/>
            <person name="Cichocki N."/>
            <person name="Veneault-Fourrey C."/>
            <person name="LaButti K."/>
            <person name="Lindquist E.A."/>
            <person name="Lipzen A."/>
            <person name="Lundell T."/>
            <person name="Morin E."/>
            <person name="Murat C."/>
            <person name="Riley R."/>
            <person name="Ohm R."/>
            <person name="Sun H."/>
            <person name="Tunlid A."/>
            <person name="Henrissat B."/>
            <person name="Grigoriev I.V."/>
            <person name="Hibbett D.S."/>
            <person name="Martin F."/>
        </authorList>
    </citation>
    <scope>NUCLEOTIDE SEQUENCE [LARGE SCALE GENOMIC DNA]</scope>
    <source>
        <strain evidence="1 2">Koide BX008</strain>
    </source>
</reference>
<dbReference type="InParanoid" id="A0A0C2WRI3"/>
<protein>
    <submittedName>
        <fullName evidence="1">Uncharacterized protein</fullName>
    </submittedName>
</protein>
<dbReference type="EMBL" id="KN818317">
    <property type="protein sequence ID" value="KIL59351.1"/>
    <property type="molecule type" value="Genomic_DNA"/>
</dbReference>
<gene>
    <name evidence="1" type="ORF">M378DRAFT_14874</name>
</gene>
<dbReference type="OrthoDB" id="3227112at2759"/>
<dbReference type="AlphaFoldDB" id="A0A0C2WRI3"/>
<dbReference type="HOGENOM" id="CLU_145551_0_0_1"/>
<name>A0A0C2WRI3_AMAMK</name>